<dbReference type="Proteomes" id="UP000266673">
    <property type="component" value="Unassembled WGS sequence"/>
</dbReference>
<evidence type="ECO:0000313" key="3">
    <source>
        <dbReference type="Proteomes" id="UP000266673"/>
    </source>
</evidence>
<comment type="caution">
    <text evidence="2">The sequence shown here is derived from an EMBL/GenBank/DDBJ whole genome shotgun (WGS) entry which is preliminary data.</text>
</comment>
<dbReference type="EMBL" id="QKWP01001123">
    <property type="protein sequence ID" value="RIB11532.1"/>
    <property type="molecule type" value="Genomic_DNA"/>
</dbReference>
<feature type="domain" description="Protein kinase" evidence="1">
    <location>
        <begin position="1"/>
        <end position="85"/>
    </location>
</feature>
<dbReference type="PANTHER" id="PTHR44329">
    <property type="entry name" value="SERINE/THREONINE-PROTEIN KINASE TNNI3K-RELATED"/>
    <property type="match status" value="1"/>
</dbReference>
<dbReference type="Gene3D" id="1.10.510.10">
    <property type="entry name" value="Transferase(Phosphotransferase) domain 1"/>
    <property type="match status" value="1"/>
</dbReference>
<name>A0A397UMS2_9GLOM</name>
<dbReference type="InterPro" id="IPR001245">
    <property type="entry name" value="Ser-Thr/Tyr_kinase_cat_dom"/>
</dbReference>
<dbReference type="InterPro" id="IPR011009">
    <property type="entry name" value="Kinase-like_dom_sf"/>
</dbReference>
<dbReference type="GO" id="GO:0004674">
    <property type="term" value="F:protein serine/threonine kinase activity"/>
    <property type="evidence" value="ECO:0007669"/>
    <property type="project" value="TreeGrafter"/>
</dbReference>
<keyword evidence="3" id="KW-1185">Reference proteome</keyword>
<reference evidence="2 3" key="1">
    <citation type="submission" date="2018-06" db="EMBL/GenBank/DDBJ databases">
        <title>Comparative genomics reveals the genomic features of Rhizophagus irregularis, R. cerebriforme, R. diaphanum and Gigaspora rosea, and their symbiotic lifestyle signature.</title>
        <authorList>
            <person name="Morin E."/>
            <person name="San Clemente H."/>
            <person name="Chen E.C.H."/>
            <person name="De La Providencia I."/>
            <person name="Hainaut M."/>
            <person name="Kuo A."/>
            <person name="Kohler A."/>
            <person name="Murat C."/>
            <person name="Tang N."/>
            <person name="Roy S."/>
            <person name="Loubradou J."/>
            <person name="Henrissat B."/>
            <person name="Grigoriev I.V."/>
            <person name="Corradi N."/>
            <person name="Roux C."/>
            <person name="Martin F.M."/>
        </authorList>
    </citation>
    <scope>NUCLEOTIDE SEQUENCE [LARGE SCALE GENOMIC DNA]</scope>
    <source>
        <strain evidence="2 3">DAOM 194757</strain>
    </source>
</reference>
<dbReference type="OrthoDB" id="3269467at2759"/>
<evidence type="ECO:0000313" key="2">
    <source>
        <dbReference type="EMBL" id="RIB11532.1"/>
    </source>
</evidence>
<accession>A0A397UMS2</accession>
<sequence length="175" mass="20022">MPYVAPEADIYSFGIIMTELATGKRAFDGEPFDIKLSMKICLGERPGFGEGTPKCYVKLAKRCMDPDSNKRPTATNIYQKIGNWLEEMGQDDNDDDNVIKMQFSKADNIQQELKSQIHPNDININQLVNSTIPGMSFFLDQFSYLIKKNDITDYSRSEFLNFTKVSIPFYKKFSV</sequence>
<dbReference type="PROSITE" id="PS50011">
    <property type="entry name" value="PROTEIN_KINASE_DOM"/>
    <property type="match status" value="1"/>
</dbReference>
<dbReference type="PANTHER" id="PTHR44329:SF214">
    <property type="entry name" value="PROTEIN KINASE DOMAIN-CONTAINING PROTEIN"/>
    <property type="match status" value="1"/>
</dbReference>
<proteinExistence type="predicted"/>
<dbReference type="SUPFAM" id="SSF56112">
    <property type="entry name" value="Protein kinase-like (PK-like)"/>
    <property type="match status" value="1"/>
</dbReference>
<gene>
    <name evidence="2" type="ORF">C2G38_2103376</name>
</gene>
<dbReference type="STRING" id="44941.A0A397UMS2"/>
<evidence type="ECO:0000259" key="1">
    <source>
        <dbReference type="PROSITE" id="PS50011"/>
    </source>
</evidence>
<dbReference type="GO" id="GO:0005524">
    <property type="term" value="F:ATP binding"/>
    <property type="evidence" value="ECO:0007669"/>
    <property type="project" value="InterPro"/>
</dbReference>
<dbReference type="AlphaFoldDB" id="A0A397UMS2"/>
<dbReference type="InterPro" id="IPR000719">
    <property type="entry name" value="Prot_kinase_dom"/>
</dbReference>
<dbReference type="Pfam" id="PF07714">
    <property type="entry name" value="PK_Tyr_Ser-Thr"/>
    <property type="match status" value="1"/>
</dbReference>
<dbReference type="InterPro" id="IPR051681">
    <property type="entry name" value="Ser/Thr_Kinases-Pseudokinases"/>
</dbReference>
<organism evidence="2 3">
    <name type="scientific">Gigaspora rosea</name>
    <dbReference type="NCBI Taxonomy" id="44941"/>
    <lineage>
        <taxon>Eukaryota</taxon>
        <taxon>Fungi</taxon>
        <taxon>Fungi incertae sedis</taxon>
        <taxon>Mucoromycota</taxon>
        <taxon>Glomeromycotina</taxon>
        <taxon>Glomeromycetes</taxon>
        <taxon>Diversisporales</taxon>
        <taxon>Gigasporaceae</taxon>
        <taxon>Gigaspora</taxon>
    </lineage>
</organism>
<protein>
    <recommendedName>
        <fullName evidence="1">Protein kinase domain-containing protein</fullName>
    </recommendedName>
</protein>